<feature type="compositionally biased region" description="Basic and acidic residues" evidence="1">
    <location>
        <begin position="7"/>
        <end position="27"/>
    </location>
</feature>
<feature type="compositionally biased region" description="Basic and acidic residues" evidence="1">
    <location>
        <begin position="241"/>
        <end position="271"/>
    </location>
</feature>
<organism evidence="2 3">
    <name type="scientific">Pseudozyma hubeiensis (strain SY62)</name>
    <name type="common">Yeast</name>
    <dbReference type="NCBI Taxonomy" id="1305764"/>
    <lineage>
        <taxon>Eukaryota</taxon>
        <taxon>Fungi</taxon>
        <taxon>Dikarya</taxon>
        <taxon>Basidiomycota</taxon>
        <taxon>Ustilaginomycotina</taxon>
        <taxon>Ustilaginomycetes</taxon>
        <taxon>Ustilaginales</taxon>
        <taxon>Ustilaginaceae</taxon>
        <taxon>Pseudozyma</taxon>
    </lineage>
</organism>
<gene>
    <name evidence="2" type="ORF">PHSY_001881</name>
</gene>
<dbReference type="OrthoDB" id="10400701at2759"/>
<feature type="region of interest" description="Disordered" evidence="1">
    <location>
        <begin position="1"/>
        <end position="104"/>
    </location>
</feature>
<feature type="region of interest" description="Disordered" evidence="1">
    <location>
        <begin position="241"/>
        <end position="279"/>
    </location>
</feature>
<keyword evidence="3" id="KW-1185">Reference proteome</keyword>
<dbReference type="EMBL" id="DF238783">
    <property type="protein sequence ID" value="GAC94310.1"/>
    <property type="molecule type" value="Genomic_DNA"/>
</dbReference>
<sequence length="279" mass="31524">MSSIESSHVKHDARVKAEPCIDNKESMHAAPVEADPRNECSEQKHDAQVNAVPRDPPQGAETHALARDATVKSEGTSASTSDGLKPEQPTAPETAEPEQEGSAPVPGEYSYLLAYLSNQQTLLRLLRGHESPVMLSSWACEYLSSVRGRAVTIDEWYDLLGSDHDFPDEAWLWIAQVQYEGYAGDRDSIREIKGDLNEAIDWYNDERPDKAVPQTIRKQCMSILGGRRRWLLRERRFETGQERSDRVAVRRARETARKAARDRERQERYEASEASSSRS</sequence>
<name>R9P8B3_PSEHS</name>
<dbReference type="HOGENOM" id="CLU_997943_0_0_1"/>
<dbReference type="AlphaFoldDB" id="R9P8B3"/>
<dbReference type="GeneID" id="24107176"/>
<feature type="compositionally biased region" description="Polar residues" evidence="1">
    <location>
        <begin position="73"/>
        <end position="82"/>
    </location>
</feature>
<evidence type="ECO:0000313" key="2">
    <source>
        <dbReference type="EMBL" id="GAC94310.1"/>
    </source>
</evidence>
<dbReference type="RefSeq" id="XP_012187897.1">
    <property type="nucleotide sequence ID" value="XM_012332507.1"/>
</dbReference>
<feature type="compositionally biased region" description="Basic and acidic residues" evidence="1">
    <location>
        <begin position="34"/>
        <end position="47"/>
    </location>
</feature>
<reference evidence="3" key="1">
    <citation type="journal article" date="2013" name="Genome Announc.">
        <title>Draft genome sequence of the basidiomycetous yeast-like fungus Pseudozyma hubeiensis SY62, which produces an abundant amount of the biosurfactant mannosylerythritol lipids.</title>
        <authorList>
            <person name="Konishi M."/>
            <person name="Hatada Y."/>
            <person name="Horiuchi J."/>
        </authorList>
    </citation>
    <scope>NUCLEOTIDE SEQUENCE [LARGE SCALE GENOMIC DNA]</scope>
    <source>
        <strain evidence="3">SY62</strain>
    </source>
</reference>
<protein>
    <submittedName>
        <fullName evidence="2">Uncharacterized protein</fullName>
    </submittedName>
</protein>
<evidence type="ECO:0000313" key="3">
    <source>
        <dbReference type="Proteomes" id="UP000014071"/>
    </source>
</evidence>
<proteinExistence type="predicted"/>
<accession>R9P8B3</accession>
<evidence type="ECO:0000256" key="1">
    <source>
        <dbReference type="SAM" id="MobiDB-lite"/>
    </source>
</evidence>
<dbReference type="Proteomes" id="UP000014071">
    <property type="component" value="Unassembled WGS sequence"/>
</dbReference>